<evidence type="ECO:0000313" key="17">
    <source>
        <dbReference type="Proteomes" id="UP001501358"/>
    </source>
</evidence>
<keyword evidence="8" id="KW-0547">Nucleotide-binding</keyword>
<dbReference type="EMBL" id="BAAATA010000002">
    <property type="protein sequence ID" value="GAA2472860.1"/>
    <property type="molecule type" value="Genomic_DNA"/>
</dbReference>
<evidence type="ECO:0000256" key="13">
    <source>
        <dbReference type="ARBA" id="ARBA00031251"/>
    </source>
</evidence>
<evidence type="ECO:0000256" key="2">
    <source>
        <dbReference type="ARBA" id="ARBA00006219"/>
    </source>
</evidence>
<keyword evidence="7" id="KW-0808">Transferase</keyword>
<name>A0ABN3KVH7_9ACTN</name>
<proteinExistence type="inferred from homology"/>
<evidence type="ECO:0000256" key="3">
    <source>
        <dbReference type="ARBA" id="ARBA00011245"/>
    </source>
</evidence>
<evidence type="ECO:0000256" key="1">
    <source>
        <dbReference type="ARBA" id="ARBA00004964"/>
    </source>
</evidence>
<dbReference type="InterPro" id="IPR011009">
    <property type="entry name" value="Kinase-like_dom_sf"/>
</dbReference>
<sequence>MSDTSWTLHVPAAPHLSAGTAMNALAPLLHDWLPRQRWFAGKGHRITGFSLRSGTELLPVGGTGRTPGLLHLLVEVEQAAAAPHSGDRPPPRHSDCYQLLLGLTGVLAPHLAHARIGRPESGPLEGLTVYEAMHDPRLAGLLLERLRAPGSLGGLRFRRSAGSAVPAGLTPRLSTAEQSNTSIVYGDSCILKLFRRISPGRNPDLELTLALARQGCSRVPAPAAWFETVHPRGDRGEPTTLGVLQHYLPGALDGWDWGLAAVDTVLGEGRDRSGDEAFTAESFLLGRATAEVHSALARALPGAVLHRPQLEALAAGMAERLDAAAAAVPALVHHRAGLRTAFADLADLGRRGRAVTAQRIHGDLHLGQTLRTEDGWKLIDFEGEPARPLSERRMPQPAVRDVAAMLRSFDYAARWSEMTAERPPDPGACARAARWAEVNRAAFCAGYAEAGDHDPRDEHVLMRAFETDKAVYEVLYEARNRPSWLPIPLAACARLAAARR</sequence>
<evidence type="ECO:0000256" key="11">
    <source>
        <dbReference type="ARBA" id="ARBA00023056"/>
    </source>
</evidence>
<evidence type="ECO:0000259" key="15">
    <source>
        <dbReference type="Pfam" id="PF18085"/>
    </source>
</evidence>
<evidence type="ECO:0000256" key="12">
    <source>
        <dbReference type="ARBA" id="ARBA00023277"/>
    </source>
</evidence>
<reference evidence="16 17" key="1">
    <citation type="journal article" date="2019" name="Int. J. Syst. Evol. Microbiol.">
        <title>The Global Catalogue of Microorganisms (GCM) 10K type strain sequencing project: providing services to taxonomists for standard genome sequencing and annotation.</title>
        <authorList>
            <consortium name="The Broad Institute Genomics Platform"/>
            <consortium name="The Broad Institute Genome Sequencing Center for Infectious Disease"/>
            <person name="Wu L."/>
            <person name="Ma J."/>
        </authorList>
    </citation>
    <scope>NUCLEOTIDE SEQUENCE [LARGE SCALE GENOMIC DNA]</scope>
    <source>
        <strain evidence="16 17">JCM 6307</strain>
    </source>
</reference>
<comment type="similarity">
    <text evidence="2">Belongs to the aminoglycoside phosphotransferase family.</text>
</comment>
<protein>
    <recommendedName>
        <fullName evidence="5">Maltokinase</fullName>
        <ecNumber evidence="4">2.7.1.175</ecNumber>
    </recommendedName>
    <alternativeName>
        <fullName evidence="13">Maltose-1-phosphate synthase</fullName>
    </alternativeName>
</protein>
<keyword evidence="10" id="KW-0067">ATP-binding</keyword>
<dbReference type="InterPro" id="IPR040999">
    <property type="entry name" value="Mak_N_cap"/>
</dbReference>
<keyword evidence="11" id="KW-0320">Glycogen biosynthesis</keyword>
<evidence type="ECO:0000256" key="10">
    <source>
        <dbReference type="ARBA" id="ARBA00022840"/>
    </source>
</evidence>
<keyword evidence="6" id="KW-0321">Glycogen metabolism</keyword>
<evidence type="ECO:0000256" key="4">
    <source>
        <dbReference type="ARBA" id="ARBA00011962"/>
    </source>
</evidence>
<comment type="catalytic activity">
    <reaction evidence="14">
        <text>D-maltose + ATP = alpha-maltose 1-phosphate + ADP + H(+)</text>
        <dbReference type="Rhea" id="RHEA:31915"/>
        <dbReference type="ChEBI" id="CHEBI:15378"/>
        <dbReference type="ChEBI" id="CHEBI:17306"/>
        <dbReference type="ChEBI" id="CHEBI:30616"/>
        <dbReference type="ChEBI" id="CHEBI:63576"/>
        <dbReference type="ChEBI" id="CHEBI:456216"/>
        <dbReference type="EC" id="2.7.1.175"/>
    </reaction>
</comment>
<comment type="subunit">
    <text evidence="3">Monomer.</text>
</comment>
<dbReference type="EC" id="2.7.1.175" evidence="4"/>
<dbReference type="Gene3D" id="3.90.1200.10">
    <property type="match status" value="1"/>
</dbReference>
<evidence type="ECO:0000256" key="5">
    <source>
        <dbReference type="ARBA" id="ARBA00013882"/>
    </source>
</evidence>
<dbReference type="RefSeq" id="WP_344381479.1">
    <property type="nucleotide sequence ID" value="NZ_BAAATA010000002.1"/>
</dbReference>
<evidence type="ECO:0000256" key="14">
    <source>
        <dbReference type="ARBA" id="ARBA00049067"/>
    </source>
</evidence>
<evidence type="ECO:0000256" key="7">
    <source>
        <dbReference type="ARBA" id="ARBA00022679"/>
    </source>
</evidence>
<dbReference type="SUPFAM" id="SSF56112">
    <property type="entry name" value="Protein kinase-like (PK-like)"/>
    <property type="match status" value="1"/>
</dbReference>
<evidence type="ECO:0000256" key="6">
    <source>
        <dbReference type="ARBA" id="ARBA00022600"/>
    </source>
</evidence>
<dbReference type="Proteomes" id="UP001501358">
    <property type="component" value="Unassembled WGS sequence"/>
</dbReference>
<keyword evidence="17" id="KW-1185">Reference proteome</keyword>
<dbReference type="Pfam" id="PF18085">
    <property type="entry name" value="Mak_N_cap"/>
    <property type="match status" value="1"/>
</dbReference>
<accession>A0ABN3KVH7</accession>
<evidence type="ECO:0000256" key="8">
    <source>
        <dbReference type="ARBA" id="ARBA00022741"/>
    </source>
</evidence>
<comment type="caution">
    <text evidence="16">The sequence shown here is derived from an EMBL/GenBank/DDBJ whole genome shotgun (WGS) entry which is preliminary data.</text>
</comment>
<evidence type="ECO:0000256" key="9">
    <source>
        <dbReference type="ARBA" id="ARBA00022777"/>
    </source>
</evidence>
<keyword evidence="9" id="KW-0418">Kinase</keyword>
<gene>
    <name evidence="16" type="ORF">GCM10010406_05770</name>
</gene>
<organism evidence="16 17">
    <name type="scientific">Streptomyces thermolineatus</name>
    <dbReference type="NCBI Taxonomy" id="44033"/>
    <lineage>
        <taxon>Bacteria</taxon>
        <taxon>Bacillati</taxon>
        <taxon>Actinomycetota</taxon>
        <taxon>Actinomycetes</taxon>
        <taxon>Kitasatosporales</taxon>
        <taxon>Streptomycetaceae</taxon>
        <taxon>Streptomyces</taxon>
    </lineage>
</organism>
<keyword evidence="12" id="KW-0119">Carbohydrate metabolism</keyword>
<evidence type="ECO:0000313" key="16">
    <source>
        <dbReference type="EMBL" id="GAA2472860.1"/>
    </source>
</evidence>
<feature type="domain" description="Maltokinase N-terminal cap" evidence="15">
    <location>
        <begin position="32"/>
        <end position="135"/>
    </location>
</feature>
<comment type="pathway">
    <text evidence="1">Glycan biosynthesis; glycogen biosynthesis.</text>
</comment>